<dbReference type="Proteomes" id="UP000826462">
    <property type="component" value="Chromosome 1"/>
</dbReference>
<dbReference type="InterPro" id="IPR018060">
    <property type="entry name" value="HTH_AraC"/>
</dbReference>
<protein>
    <submittedName>
        <fullName evidence="5">Helix-turn-helix domain-containing protein</fullName>
    </submittedName>
</protein>
<dbReference type="SUPFAM" id="SSF46689">
    <property type="entry name" value="Homeodomain-like"/>
    <property type="match status" value="1"/>
</dbReference>
<dbReference type="RefSeq" id="WP_219798647.1">
    <property type="nucleotide sequence ID" value="NZ_CP080095.1"/>
</dbReference>
<keyword evidence="1" id="KW-0805">Transcription regulation</keyword>
<evidence type="ECO:0000259" key="4">
    <source>
        <dbReference type="PROSITE" id="PS01124"/>
    </source>
</evidence>
<dbReference type="PRINTS" id="PR00032">
    <property type="entry name" value="HTHARAC"/>
</dbReference>
<reference evidence="5 6" key="1">
    <citation type="submission" date="2021-07" db="EMBL/GenBank/DDBJ databases">
        <title>Paraburkholderia edwinii protects Aspergillus sp. from phenazines by acting as a toxin sponge.</title>
        <authorList>
            <person name="Dahlstrom K.M."/>
            <person name="Newman D.K."/>
        </authorList>
    </citation>
    <scope>NUCLEOTIDE SEQUENCE [LARGE SCALE GENOMIC DNA]</scope>
    <source>
        <strain evidence="5 6">Pe01</strain>
    </source>
</reference>
<dbReference type="Pfam" id="PF14525">
    <property type="entry name" value="AraC_binding_2"/>
    <property type="match status" value="1"/>
</dbReference>
<dbReference type="PROSITE" id="PS01124">
    <property type="entry name" value="HTH_ARAC_FAMILY_2"/>
    <property type="match status" value="1"/>
</dbReference>
<evidence type="ECO:0000256" key="1">
    <source>
        <dbReference type="ARBA" id="ARBA00023015"/>
    </source>
</evidence>
<feature type="domain" description="HTH araC/xylS-type" evidence="4">
    <location>
        <begin position="211"/>
        <end position="310"/>
    </location>
</feature>
<dbReference type="EMBL" id="CP080095">
    <property type="protein sequence ID" value="QYD69280.1"/>
    <property type="molecule type" value="Genomic_DNA"/>
</dbReference>
<dbReference type="InterPro" id="IPR035418">
    <property type="entry name" value="AraC-bd_2"/>
</dbReference>
<dbReference type="Gene3D" id="1.10.10.60">
    <property type="entry name" value="Homeodomain-like"/>
    <property type="match status" value="1"/>
</dbReference>
<dbReference type="PANTHER" id="PTHR46796:SF6">
    <property type="entry name" value="ARAC SUBFAMILY"/>
    <property type="match status" value="1"/>
</dbReference>
<evidence type="ECO:0000313" key="5">
    <source>
        <dbReference type="EMBL" id="QYD69280.1"/>
    </source>
</evidence>
<sequence length="327" mass="36435">MRYLFSTSSVAAPERFDYWRDVVCSHCIPAASDSPHRNQFDADIVGRSIGALHVAKMIGPEHRWVRDFNSIRTGPEANLWLSFLERGVAFLEQNGRRVVQRAGDVLLYDAARPFSYTIEPESFFILRIPRDLLLRRTANAEHVVATSLGPGTGFRAVLGSVIKEACESKELNQSSHAESRVASAILDLVSAVIEIHGGEAPVATPQVALYRKAMTFIEENIEYHDLDVDHIATSMHVSTRTLARAFARQATTPMKAIWQQRLEASYCALREGAVKSVTEAAMTYGFCDVSHFSRSFKRNYGVTPQSVMLQSRGPAACDDDESRPERD</sequence>
<dbReference type="Pfam" id="PF12833">
    <property type="entry name" value="HTH_18"/>
    <property type="match status" value="1"/>
</dbReference>
<keyword evidence="6" id="KW-1185">Reference proteome</keyword>
<dbReference type="InterPro" id="IPR050204">
    <property type="entry name" value="AraC_XylS_family_regulators"/>
</dbReference>
<evidence type="ECO:0000256" key="3">
    <source>
        <dbReference type="ARBA" id="ARBA00023163"/>
    </source>
</evidence>
<name>A0ABX8UQQ9_9BURK</name>
<dbReference type="PANTHER" id="PTHR46796">
    <property type="entry name" value="HTH-TYPE TRANSCRIPTIONAL ACTIVATOR RHAS-RELATED"/>
    <property type="match status" value="1"/>
</dbReference>
<keyword evidence="2" id="KW-0238">DNA-binding</keyword>
<dbReference type="InterPro" id="IPR020449">
    <property type="entry name" value="Tscrpt_reg_AraC-type_HTH"/>
</dbReference>
<evidence type="ECO:0000313" key="6">
    <source>
        <dbReference type="Proteomes" id="UP000826462"/>
    </source>
</evidence>
<evidence type="ECO:0000256" key="2">
    <source>
        <dbReference type="ARBA" id="ARBA00023125"/>
    </source>
</evidence>
<dbReference type="SMART" id="SM00342">
    <property type="entry name" value="HTH_ARAC"/>
    <property type="match status" value="1"/>
</dbReference>
<proteinExistence type="predicted"/>
<keyword evidence="3" id="KW-0804">Transcription</keyword>
<dbReference type="InterPro" id="IPR009057">
    <property type="entry name" value="Homeodomain-like_sf"/>
</dbReference>
<accession>A0ABX8UQQ9</accession>
<organism evidence="5 6">
    <name type="scientific">Paraburkholderia edwinii</name>
    <dbReference type="NCBI Taxonomy" id="2861782"/>
    <lineage>
        <taxon>Bacteria</taxon>
        <taxon>Pseudomonadati</taxon>
        <taxon>Pseudomonadota</taxon>
        <taxon>Betaproteobacteria</taxon>
        <taxon>Burkholderiales</taxon>
        <taxon>Burkholderiaceae</taxon>
        <taxon>Paraburkholderia</taxon>
    </lineage>
</organism>
<gene>
    <name evidence="5" type="ORF">KZJ38_02530</name>
</gene>